<evidence type="ECO:0000313" key="3">
    <source>
        <dbReference type="EMBL" id="GMR42370.1"/>
    </source>
</evidence>
<comment type="similarity">
    <text evidence="1">Belongs to the peptidase M13 family.</text>
</comment>
<dbReference type="Pfam" id="PF01431">
    <property type="entry name" value="Peptidase_M13"/>
    <property type="match status" value="1"/>
</dbReference>
<dbReference type="InterPro" id="IPR000718">
    <property type="entry name" value="Peptidase_M13"/>
</dbReference>
<feature type="non-terminal residue" evidence="3">
    <location>
        <position position="575"/>
    </location>
</feature>
<reference evidence="4" key="1">
    <citation type="submission" date="2022-10" db="EMBL/GenBank/DDBJ databases">
        <title>Genome assembly of Pristionchus species.</title>
        <authorList>
            <person name="Yoshida K."/>
            <person name="Sommer R.J."/>
        </authorList>
    </citation>
    <scope>NUCLEOTIDE SEQUENCE [LARGE SCALE GENOMIC DNA]</scope>
    <source>
        <strain evidence="4">RS5460</strain>
    </source>
</reference>
<dbReference type="InterPro" id="IPR024079">
    <property type="entry name" value="MetalloPept_cat_dom_sf"/>
</dbReference>
<protein>
    <recommendedName>
        <fullName evidence="2">Peptidase M13 C-terminal domain-containing protein</fullName>
    </recommendedName>
</protein>
<dbReference type="PANTHER" id="PTHR11733:SF167">
    <property type="entry name" value="FI17812P1-RELATED"/>
    <property type="match status" value="1"/>
</dbReference>
<evidence type="ECO:0000259" key="2">
    <source>
        <dbReference type="Pfam" id="PF01431"/>
    </source>
</evidence>
<dbReference type="AlphaFoldDB" id="A0AAN4ZRC8"/>
<accession>A0AAN4ZRC8</accession>
<dbReference type="PROSITE" id="PS51885">
    <property type="entry name" value="NEPRILYSIN"/>
    <property type="match status" value="1"/>
</dbReference>
<dbReference type="InterPro" id="IPR018497">
    <property type="entry name" value="Peptidase_M13_C"/>
</dbReference>
<sequence>MRSDLSIQCESNGTHPGRVGESVHPSMLWFVFLSPVVSTRNPNDQDTVQSLLATQSDVNPDDWTLSQSIDNSTAFVTSPVPSITLSDLTVDNDESNSSDFDLVEYHIRRYLNHSFSPCMDFFRFTCDYEEIGNNSLSRLSESFYERILASTPPFHPTQIDNDLLTVQEESANTSSFCSIEYSMALTQRCSKQSCFADEFKTAYKVYNFLKLDSTILLQGFNESIAGTASAEQLEHLSTQLHEAINNATSLQTALLFYEGVRERTRVMRRLEGRREILDKALAKTRELAIQMAQGLIEKFNRTHWLHETNLFNLPSFLQFSTILQGMTLRTDLDEEFDWNSTAQSILLEDYLSFYNQSSENNLGSALYTTKFSLIYATTLLHRKLIDQGRSELLFRLTHPLQYAAGNVKEGIVLNAPSFFPISAYLRPESLLGSLGTGIARELVYRFVNPKFTRRSSAYAAEYEGIKEHLEASCEVFDRGAECSLPVALLQEYVSDLEGIRLSYEFMTKSIPYIHLQNQPYSDLPFTSQQLFFISYSVSMCKNSNQLSRERVNSIVQVNGVLSQMPEFAQAFGCSK</sequence>
<evidence type="ECO:0000256" key="1">
    <source>
        <dbReference type="ARBA" id="ARBA00007357"/>
    </source>
</evidence>
<comment type="caution">
    <text evidence="3">The sequence shown here is derived from an EMBL/GenBank/DDBJ whole genome shotgun (WGS) entry which is preliminary data.</text>
</comment>
<feature type="domain" description="Peptidase M13 C-terminal" evidence="2">
    <location>
        <begin position="486"/>
        <end position="574"/>
    </location>
</feature>
<dbReference type="Gene3D" id="3.40.390.10">
    <property type="entry name" value="Collagenase (Catalytic Domain)"/>
    <property type="match status" value="1"/>
</dbReference>
<dbReference type="GO" id="GO:0004222">
    <property type="term" value="F:metalloendopeptidase activity"/>
    <property type="evidence" value="ECO:0007669"/>
    <property type="project" value="InterPro"/>
</dbReference>
<proteinExistence type="inferred from homology"/>
<dbReference type="Proteomes" id="UP001328107">
    <property type="component" value="Unassembled WGS sequence"/>
</dbReference>
<dbReference type="GO" id="GO:0005886">
    <property type="term" value="C:plasma membrane"/>
    <property type="evidence" value="ECO:0007669"/>
    <property type="project" value="TreeGrafter"/>
</dbReference>
<dbReference type="GO" id="GO:0016485">
    <property type="term" value="P:protein processing"/>
    <property type="evidence" value="ECO:0007669"/>
    <property type="project" value="TreeGrafter"/>
</dbReference>
<gene>
    <name evidence="3" type="ORF">PMAYCL1PPCAC_12565</name>
</gene>
<keyword evidence="4" id="KW-1185">Reference proteome</keyword>
<name>A0AAN4ZRC8_9BILA</name>
<dbReference type="PANTHER" id="PTHR11733">
    <property type="entry name" value="ZINC METALLOPROTEASE FAMILY M13 NEPRILYSIN-RELATED"/>
    <property type="match status" value="1"/>
</dbReference>
<organism evidence="3 4">
    <name type="scientific">Pristionchus mayeri</name>
    <dbReference type="NCBI Taxonomy" id="1317129"/>
    <lineage>
        <taxon>Eukaryota</taxon>
        <taxon>Metazoa</taxon>
        <taxon>Ecdysozoa</taxon>
        <taxon>Nematoda</taxon>
        <taxon>Chromadorea</taxon>
        <taxon>Rhabditida</taxon>
        <taxon>Rhabditina</taxon>
        <taxon>Diplogasteromorpha</taxon>
        <taxon>Diplogasteroidea</taxon>
        <taxon>Neodiplogasteridae</taxon>
        <taxon>Pristionchus</taxon>
    </lineage>
</organism>
<evidence type="ECO:0000313" key="4">
    <source>
        <dbReference type="Proteomes" id="UP001328107"/>
    </source>
</evidence>
<dbReference type="EMBL" id="BTRK01000003">
    <property type="protein sequence ID" value="GMR42370.1"/>
    <property type="molecule type" value="Genomic_DNA"/>
</dbReference>
<dbReference type="SUPFAM" id="SSF55486">
    <property type="entry name" value="Metalloproteases ('zincins'), catalytic domain"/>
    <property type="match status" value="1"/>
</dbReference>